<dbReference type="OrthoDB" id="10268011at2759"/>
<dbReference type="eggNOG" id="KOG2777">
    <property type="taxonomic scope" value="Eukaryota"/>
</dbReference>
<proteinExistence type="predicted"/>
<organism evidence="3 4">
    <name type="scientific">Eutypa lata (strain UCR-EL1)</name>
    <name type="common">Grapevine dieback disease fungus</name>
    <name type="synonym">Eutypa armeniacae</name>
    <dbReference type="NCBI Taxonomy" id="1287681"/>
    <lineage>
        <taxon>Eukaryota</taxon>
        <taxon>Fungi</taxon>
        <taxon>Dikarya</taxon>
        <taxon>Ascomycota</taxon>
        <taxon>Pezizomycotina</taxon>
        <taxon>Sordariomycetes</taxon>
        <taxon>Xylariomycetidae</taxon>
        <taxon>Xylariales</taxon>
        <taxon>Diatrypaceae</taxon>
        <taxon>Eutypa</taxon>
    </lineage>
</organism>
<dbReference type="GO" id="GO:0002100">
    <property type="term" value="P:tRNA wobble adenosine to inosine editing"/>
    <property type="evidence" value="ECO:0007669"/>
    <property type="project" value="InterPro"/>
</dbReference>
<dbReference type="InterPro" id="IPR002466">
    <property type="entry name" value="A_deamin"/>
</dbReference>
<dbReference type="InterPro" id="IPR042935">
    <property type="entry name" value="Tad1"/>
</dbReference>
<dbReference type="Proteomes" id="UP000012174">
    <property type="component" value="Unassembled WGS sequence"/>
</dbReference>
<evidence type="ECO:0000313" key="4">
    <source>
        <dbReference type="Proteomes" id="UP000012174"/>
    </source>
</evidence>
<dbReference type="PANTHER" id="PTHR47803:SF1">
    <property type="entry name" value="TRNA-SPECIFIC ADENOSINE DEAMINASE 1"/>
    <property type="match status" value="1"/>
</dbReference>
<sequence>MTVAVTPDLIASLVQKEYDALPAKRKPAVRDNGIHEWVPLSGIVAQGKDDRLYCLSLATGMKCLPSSKLPQAQGNVLHDWHAEILAIRAFNRFLLEECRQLALGGPSMTSPFLRRRTAEEMISPSSDRSSSGGRDCENVNNSSSSERERESETCNYWHAQPFAWREDVALHMYCSEAPCGDASMELTMAAQTDASPWEIPIPPASPVPLSSSSSPPAGPTPTPTPTLPGRAYFSLLGAVRRKPSRGDAPPTLSKSCSDKLALKQCTSLLSSTTSLLVSPAYLRALILPAAQYDEVGCRRAFSDVVGEGRMASLKTNRTWSSTTTAAAITGGYEFHPFEVRTTDLEFKFSRREVARRAAAAATTITTNTTDGTKGKTTAASNLAVAWTAAPTSSSTSSPSSTTTTTTPPIRIATRTAKALEEATLGGTLQGRRKFDARGASFASRRRLWGLAAEVARLLVLGGGGASSSSTSAAVEIERALMSVGAGAGNGRMYGEVKQCRLLAPRRRIKEDVRREALRGWVRNEGDDGFSL</sequence>
<feature type="compositionally biased region" description="Pro residues" evidence="1">
    <location>
        <begin position="216"/>
        <end position="226"/>
    </location>
</feature>
<evidence type="ECO:0000256" key="1">
    <source>
        <dbReference type="SAM" id="MobiDB-lite"/>
    </source>
</evidence>
<accession>M7SAG5</accession>
<feature type="region of interest" description="Disordered" evidence="1">
    <location>
        <begin position="196"/>
        <end position="227"/>
    </location>
</feature>
<dbReference type="KEGG" id="ela:UCREL1_9914"/>
<dbReference type="AlphaFoldDB" id="M7SAG5"/>
<dbReference type="HOGENOM" id="CLU_005382_2_1_1"/>
<dbReference type="PANTHER" id="PTHR47803">
    <property type="entry name" value="TRNA-SPECIFIC ADENOSINE DEAMINASE 1"/>
    <property type="match status" value="1"/>
</dbReference>
<feature type="region of interest" description="Disordered" evidence="1">
    <location>
        <begin position="120"/>
        <end position="150"/>
    </location>
</feature>
<evidence type="ECO:0000313" key="3">
    <source>
        <dbReference type="EMBL" id="EMR63144.1"/>
    </source>
</evidence>
<feature type="domain" description="A to I editase" evidence="2">
    <location>
        <begin position="56"/>
        <end position="418"/>
    </location>
</feature>
<dbReference type="STRING" id="1287681.M7SAG5"/>
<protein>
    <submittedName>
        <fullName evidence="3">Putative adenosine-deaminase domain-containing protein</fullName>
    </submittedName>
</protein>
<keyword evidence="4" id="KW-1185">Reference proteome</keyword>
<dbReference type="Pfam" id="PF02137">
    <property type="entry name" value="A_deamin"/>
    <property type="match status" value="2"/>
</dbReference>
<reference evidence="4" key="1">
    <citation type="journal article" date="2013" name="Genome Announc.">
        <title>Draft genome sequence of the grapevine dieback fungus Eutypa lata UCR-EL1.</title>
        <authorList>
            <person name="Blanco-Ulate B."/>
            <person name="Rolshausen P.E."/>
            <person name="Cantu D."/>
        </authorList>
    </citation>
    <scope>NUCLEOTIDE SEQUENCE [LARGE SCALE GENOMIC DNA]</scope>
    <source>
        <strain evidence="4">UCR-EL1</strain>
    </source>
</reference>
<dbReference type="EMBL" id="KB707265">
    <property type="protein sequence ID" value="EMR63144.1"/>
    <property type="molecule type" value="Genomic_DNA"/>
</dbReference>
<dbReference type="GO" id="GO:0003723">
    <property type="term" value="F:RNA binding"/>
    <property type="evidence" value="ECO:0007669"/>
    <property type="project" value="InterPro"/>
</dbReference>
<dbReference type="SMART" id="SM00552">
    <property type="entry name" value="ADEAMc"/>
    <property type="match status" value="1"/>
</dbReference>
<dbReference type="PROSITE" id="PS50141">
    <property type="entry name" value="A_DEAMIN_EDITASE"/>
    <property type="match status" value="1"/>
</dbReference>
<name>M7SAG5_EUTLA</name>
<evidence type="ECO:0000259" key="2">
    <source>
        <dbReference type="PROSITE" id="PS50141"/>
    </source>
</evidence>
<dbReference type="OMA" id="PDIKIYM"/>
<feature type="compositionally biased region" description="Low complexity" evidence="1">
    <location>
        <begin position="125"/>
        <end position="144"/>
    </location>
</feature>
<dbReference type="GO" id="GO:0043829">
    <property type="term" value="F:tRNA-specific adenosine-37 deaminase activity"/>
    <property type="evidence" value="ECO:0007669"/>
    <property type="project" value="TreeGrafter"/>
</dbReference>
<gene>
    <name evidence="3" type="ORF">UCREL1_9914</name>
</gene>